<dbReference type="PANTHER" id="PTHR48258">
    <property type="entry name" value="DUF4218 DOMAIN-CONTAINING PROTEIN-RELATED"/>
    <property type="match status" value="1"/>
</dbReference>
<dbReference type="AlphaFoldDB" id="A0AAW2R175"/>
<evidence type="ECO:0000259" key="2">
    <source>
        <dbReference type="Pfam" id="PF13960"/>
    </source>
</evidence>
<accession>A0AAW2R175</accession>
<protein>
    <recommendedName>
        <fullName evidence="2">DUF4218 domain-containing protein</fullName>
    </recommendedName>
</protein>
<feature type="region of interest" description="Disordered" evidence="1">
    <location>
        <begin position="286"/>
        <end position="307"/>
    </location>
</feature>
<organism evidence="3">
    <name type="scientific">Sesamum radiatum</name>
    <name type="common">Black benniseed</name>
    <dbReference type="NCBI Taxonomy" id="300843"/>
    <lineage>
        <taxon>Eukaryota</taxon>
        <taxon>Viridiplantae</taxon>
        <taxon>Streptophyta</taxon>
        <taxon>Embryophyta</taxon>
        <taxon>Tracheophyta</taxon>
        <taxon>Spermatophyta</taxon>
        <taxon>Magnoliopsida</taxon>
        <taxon>eudicotyledons</taxon>
        <taxon>Gunneridae</taxon>
        <taxon>Pentapetalae</taxon>
        <taxon>asterids</taxon>
        <taxon>lamiids</taxon>
        <taxon>Lamiales</taxon>
        <taxon>Pedaliaceae</taxon>
        <taxon>Sesamum</taxon>
    </lineage>
</organism>
<evidence type="ECO:0000313" key="3">
    <source>
        <dbReference type="EMBL" id="KAL0373579.1"/>
    </source>
</evidence>
<feature type="region of interest" description="Disordered" evidence="1">
    <location>
        <begin position="1"/>
        <end position="33"/>
    </location>
</feature>
<dbReference type="InterPro" id="IPR025452">
    <property type="entry name" value="DUF4218"/>
</dbReference>
<dbReference type="PANTHER" id="PTHR48258:SF3">
    <property type="entry name" value="FK506-BINDING PROTEIN 4-LIKE ISOFORM X1"/>
    <property type="match status" value="1"/>
</dbReference>
<evidence type="ECO:0000256" key="1">
    <source>
        <dbReference type="SAM" id="MobiDB-lite"/>
    </source>
</evidence>
<proteinExistence type="predicted"/>
<feature type="domain" description="DUF4218" evidence="2">
    <location>
        <begin position="110"/>
        <end position="195"/>
    </location>
</feature>
<name>A0AAW2R175_SESRA</name>
<sequence length="307" mass="35239">MVIDAIGPTFPPVHVSHEPNENETGISSSDQGESFSDVISAADQPLYSESENHSQLSAVARLVNIKSEYNLPQSCYEEISQLIEELLPRDHTLPKDYYSTKKLIRELGLPVEKIFPPAFFDSMEHLLVHLPYEARVGGPVQYRWMFLCNLKKKVKNKAAVEASICEAYIVEEISIFTTHYFEPDVICKKRRPGRNDDGLNNENIEHMSIFNHPGRPHGASKMRYLIGEERHVAETYIVANCPEAHPYYEWVDPIKGVEIHPKYHLVKNLLLTILMKKKIVFEDYETNDDDDDEALGQDEDDEDDDDY</sequence>
<gene>
    <name evidence="3" type="ORF">Sradi_3273600</name>
</gene>
<feature type="compositionally biased region" description="Polar residues" evidence="1">
    <location>
        <begin position="22"/>
        <end position="33"/>
    </location>
</feature>
<reference evidence="3" key="1">
    <citation type="submission" date="2020-06" db="EMBL/GenBank/DDBJ databases">
        <authorList>
            <person name="Li T."/>
            <person name="Hu X."/>
            <person name="Zhang T."/>
            <person name="Song X."/>
            <person name="Zhang H."/>
            <person name="Dai N."/>
            <person name="Sheng W."/>
            <person name="Hou X."/>
            <person name="Wei L."/>
        </authorList>
    </citation>
    <scope>NUCLEOTIDE SEQUENCE</scope>
    <source>
        <strain evidence="3">G02</strain>
        <tissue evidence="3">Leaf</tissue>
    </source>
</reference>
<dbReference type="EMBL" id="JACGWJ010000014">
    <property type="protein sequence ID" value="KAL0373579.1"/>
    <property type="molecule type" value="Genomic_DNA"/>
</dbReference>
<dbReference type="Pfam" id="PF13960">
    <property type="entry name" value="DUF4218"/>
    <property type="match status" value="1"/>
</dbReference>
<comment type="caution">
    <text evidence="3">The sequence shown here is derived from an EMBL/GenBank/DDBJ whole genome shotgun (WGS) entry which is preliminary data.</text>
</comment>
<reference evidence="3" key="2">
    <citation type="journal article" date="2024" name="Plant">
        <title>Genomic evolution and insights into agronomic trait innovations of Sesamum species.</title>
        <authorList>
            <person name="Miao H."/>
            <person name="Wang L."/>
            <person name="Qu L."/>
            <person name="Liu H."/>
            <person name="Sun Y."/>
            <person name="Le M."/>
            <person name="Wang Q."/>
            <person name="Wei S."/>
            <person name="Zheng Y."/>
            <person name="Lin W."/>
            <person name="Duan Y."/>
            <person name="Cao H."/>
            <person name="Xiong S."/>
            <person name="Wang X."/>
            <person name="Wei L."/>
            <person name="Li C."/>
            <person name="Ma Q."/>
            <person name="Ju M."/>
            <person name="Zhao R."/>
            <person name="Li G."/>
            <person name="Mu C."/>
            <person name="Tian Q."/>
            <person name="Mei H."/>
            <person name="Zhang T."/>
            <person name="Gao T."/>
            <person name="Zhang H."/>
        </authorList>
    </citation>
    <scope>NUCLEOTIDE SEQUENCE</scope>
    <source>
        <strain evidence="3">G02</strain>
    </source>
</reference>